<proteinExistence type="predicted"/>
<keyword evidence="4" id="KW-0472">Membrane</keyword>
<dbReference type="GeneID" id="92051573"/>
<keyword evidence="3" id="KW-0408">Iron</keyword>
<evidence type="ECO:0000256" key="3">
    <source>
        <dbReference type="ARBA" id="ARBA00023004"/>
    </source>
</evidence>
<dbReference type="InterPro" id="IPR050121">
    <property type="entry name" value="Cytochrome_P450_monoxygenase"/>
</dbReference>
<dbReference type="SUPFAM" id="SSF48264">
    <property type="entry name" value="Cytochrome P450"/>
    <property type="match status" value="1"/>
</dbReference>
<dbReference type="InterPro" id="IPR036396">
    <property type="entry name" value="Cyt_P450_sf"/>
</dbReference>
<dbReference type="CDD" id="cd11060">
    <property type="entry name" value="CYP57A1-like"/>
    <property type="match status" value="1"/>
</dbReference>
<keyword evidence="4" id="KW-0812">Transmembrane</keyword>
<dbReference type="PANTHER" id="PTHR24305">
    <property type="entry name" value="CYTOCHROME P450"/>
    <property type="match status" value="1"/>
</dbReference>
<accession>A0ABR1UT43</accession>
<sequence>MAKVVTSVYGAVSTGSFVWDLLLLLVIGYTAQALWSWRRLSHVPGPFFNALSSLPLLRVNLSGHSHSNLSELTSRYGELPFSFSLLLFFSYRQDLKGVVEWTDPTDPEFIKTGSLVRIGPNTVITTDFRHAQRMEALKSPYRKGPWYGTFRFQKGKDHSFCMVDEEKHAALRTKIGPGYSASNLVEEAIDRQLSRLIDLVDRKYLSTNGAYQPVDFAVLSQLLSIDIVGDMCYGKPFGFLDDGKDIYDWVKWNEGFFPIASTAATLPILSKLVQTWPMSELLPKPRDPVGLGRFIKFAQDSIDERFGPGAEARRDMIAMFLKHGANKEEATGEALVQVVAGTDSVAVAIRMTLLYILTTPRVYNLLLAELDGAARAGAITTPIRDAEAKRLPYLQAVIREGLRVFPSLTPLLAKSVPAEGDTVAGHFLPGGTEVGIDGWGILRSQEYWGPDAHAFRPERWLEAGKEQLGDMSECLEILFGYGKYKCLGRGIAIMEINKVLPELLRRYDFTILDPTAPIKKMHSAAFWLMTDFWVTVAPRNRS</sequence>
<keyword evidence="2" id="KW-0479">Metal-binding</keyword>
<evidence type="ECO:0000256" key="2">
    <source>
        <dbReference type="ARBA" id="ARBA00022723"/>
    </source>
</evidence>
<dbReference type="PRINTS" id="PR00385">
    <property type="entry name" value="P450"/>
</dbReference>
<feature type="transmembrane region" description="Helical" evidence="4">
    <location>
        <begin position="17"/>
        <end position="37"/>
    </location>
</feature>
<dbReference type="EMBL" id="JAQQWN010000010">
    <property type="protein sequence ID" value="KAK8062102.1"/>
    <property type="molecule type" value="Genomic_DNA"/>
</dbReference>
<evidence type="ECO:0000313" key="6">
    <source>
        <dbReference type="Proteomes" id="UP001433268"/>
    </source>
</evidence>
<organism evidence="5 6">
    <name type="scientific">Apiospora hydei</name>
    <dbReference type="NCBI Taxonomy" id="1337664"/>
    <lineage>
        <taxon>Eukaryota</taxon>
        <taxon>Fungi</taxon>
        <taxon>Dikarya</taxon>
        <taxon>Ascomycota</taxon>
        <taxon>Pezizomycotina</taxon>
        <taxon>Sordariomycetes</taxon>
        <taxon>Xylariomycetidae</taxon>
        <taxon>Amphisphaeriales</taxon>
        <taxon>Apiosporaceae</taxon>
        <taxon>Apiospora</taxon>
    </lineage>
</organism>
<comment type="caution">
    <text evidence="5">The sequence shown here is derived from an EMBL/GenBank/DDBJ whole genome shotgun (WGS) entry which is preliminary data.</text>
</comment>
<protein>
    <submittedName>
        <fullName evidence="5">Cytochrome P450</fullName>
    </submittedName>
</protein>
<keyword evidence="1" id="KW-0349">Heme</keyword>
<dbReference type="InterPro" id="IPR001128">
    <property type="entry name" value="Cyt_P450"/>
</dbReference>
<dbReference type="Gene3D" id="1.10.630.10">
    <property type="entry name" value="Cytochrome P450"/>
    <property type="match status" value="1"/>
</dbReference>
<evidence type="ECO:0000256" key="4">
    <source>
        <dbReference type="SAM" id="Phobius"/>
    </source>
</evidence>
<dbReference type="Pfam" id="PF00067">
    <property type="entry name" value="p450"/>
    <property type="match status" value="1"/>
</dbReference>
<dbReference type="InterPro" id="IPR002401">
    <property type="entry name" value="Cyt_P450_E_grp-I"/>
</dbReference>
<keyword evidence="6" id="KW-1185">Reference proteome</keyword>
<dbReference type="PRINTS" id="PR00463">
    <property type="entry name" value="EP450I"/>
</dbReference>
<gene>
    <name evidence="5" type="ORF">PG997_014199</name>
</gene>
<dbReference type="Proteomes" id="UP001433268">
    <property type="component" value="Unassembled WGS sequence"/>
</dbReference>
<keyword evidence="4" id="KW-1133">Transmembrane helix</keyword>
<evidence type="ECO:0000313" key="5">
    <source>
        <dbReference type="EMBL" id="KAK8062102.1"/>
    </source>
</evidence>
<dbReference type="PANTHER" id="PTHR24305:SF168">
    <property type="entry name" value="P450, PUTATIVE (EUROFUNG)-RELATED"/>
    <property type="match status" value="1"/>
</dbReference>
<dbReference type="RefSeq" id="XP_066660701.1">
    <property type="nucleotide sequence ID" value="XM_066818513.1"/>
</dbReference>
<evidence type="ECO:0000256" key="1">
    <source>
        <dbReference type="ARBA" id="ARBA00022617"/>
    </source>
</evidence>
<name>A0ABR1UT43_9PEZI</name>
<reference evidence="5 6" key="1">
    <citation type="submission" date="2023-01" db="EMBL/GenBank/DDBJ databases">
        <title>Analysis of 21 Apiospora genomes using comparative genomics revels a genus with tremendous synthesis potential of carbohydrate active enzymes and secondary metabolites.</title>
        <authorList>
            <person name="Sorensen T."/>
        </authorList>
    </citation>
    <scope>NUCLEOTIDE SEQUENCE [LARGE SCALE GENOMIC DNA]</scope>
    <source>
        <strain evidence="5 6">CBS 114990</strain>
    </source>
</reference>